<name>A0A5B8L4W8_9HYPH</name>
<organism evidence="1 2">
    <name type="scientific">Nitratireductor mangrovi</name>
    <dbReference type="NCBI Taxonomy" id="2599600"/>
    <lineage>
        <taxon>Bacteria</taxon>
        <taxon>Pseudomonadati</taxon>
        <taxon>Pseudomonadota</taxon>
        <taxon>Alphaproteobacteria</taxon>
        <taxon>Hyphomicrobiales</taxon>
        <taxon>Phyllobacteriaceae</taxon>
        <taxon>Nitratireductor</taxon>
    </lineage>
</organism>
<gene>
    <name evidence="1" type="ORF">FQ775_22855</name>
</gene>
<sequence>MQDHISHPDFYGSLPLQTGFEELADGSAYRPLPDDWFVGTADLVGSTRLIAEGRYKVVNTVGAAVISAQINAAGGERFPFVFGGDGASFALPSAHQERARDALARVIGWARSEFGIEMRGAIVPLAEIRAAGHDVFVARHRPSPGVDYAMFSGGGVAWAEREMKAGRFRIEAAPEGAWPNLEGLSCRWTPMRARNGTILSLLAIPRPDADPGAVAKVMRDVVALTSGLERGGHPVPAVGPGYEWPPIGLALEAHATRAGGSLLWRKLQLVGETLFAWFLFRTGISVGGFDPKHYVETTSANADFRKFDDGLKMTLDCDAETRERLEAKLRQAAEAGLLSYGLYEQDEAIMTCIVPSVTSDDHVHFVDGAAGGYTTAAMAIKGGTA</sequence>
<evidence type="ECO:0000313" key="2">
    <source>
        <dbReference type="Proteomes" id="UP000321389"/>
    </source>
</evidence>
<keyword evidence="2" id="KW-1185">Reference proteome</keyword>
<proteinExistence type="predicted"/>
<protein>
    <submittedName>
        <fullName evidence="1">DUF3095 domain-containing protein</fullName>
    </submittedName>
</protein>
<accession>A0A5B8L4W8</accession>
<dbReference type="EMBL" id="CP042301">
    <property type="protein sequence ID" value="QDZ02975.1"/>
    <property type="molecule type" value="Genomic_DNA"/>
</dbReference>
<dbReference type="AlphaFoldDB" id="A0A5B8L4W8"/>
<dbReference type="InterPro" id="IPR021445">
    <property type="entry name" value="DUF3095"/>
</dbReference>
<reference evidence="1" key="1">
    <citation type="submission" date="2020-04" db="EMBL/GenBank/DDBJ databases">
        <title>Nitratireductor sp. nov. isolated from mangrove soil.</title>
        <authorList>
            <person name="Ye Y."/>
        </authorList>
    </citation>
    <scope>NUCLEOTIDE SEQUENCE</scope>
    <source>
        <strain evidence="1">SY7</strain>
    </source>
</reference>
<dbReference type="OrthoDB" id="5342145at2"/>
<dbReference type="RefSeq" id="WP_146301609.1">
    <property type="nucleotide sequence ID" value="NZ_CP042301.2"/>
</dbReference>
<evidence type="ECO:0000313" key="1">
    <source>
        <dbReference type="EMBL" id="QDZ02975.1"/>
    </source>
</evidence>
<dbReference type="KEGG" id="niy:FQ775_22855"/>
<dbReference type="Proteomes" id="UP000321389">
    <property type="component" value="Chromosome"/>
</dbReference>
<dbReference type="Pfam" id="PF11294">
    <property type="entry name" value="DUF3095"/>
    <property type="match status" value="1"/>
</dbReference>